<evidence type="ECO:0000313" key="3">
    <source>
        <dbReference type="Proteomes" id="UP000069443"/>
    </source>
</evidence>
<reference evidence="3" key="1">
    <citation type="journal article" date="2016" name="Genome Announc.">
        <title>Draft Genome Sequences of Five Rapidly Growing Mycobacterium Species, M. thermoresistibile, M. fortuitum subsp. acetamidolyticum, M. canariasense, M. brisbanense, and M. novocastrense.</title>
        <authorList>
            <person name="Katahira K."/>
            <person name="Ogura Y."/>
            <person name="Gotoh Y."/>
            <person name="Hayashi T."/>
        </authorList>
    </citation>
    <scope>NUCLEOTIDE SEQUENCE [LARGE SCALE GENOMIC DNA]</scope>
    <source>
        <strain evidence="3">JCM15298</strain>
    </source>
</reference>
<dbReference type="GO" id="GO:0004519">
    <property type="term" value="F:endonuclease activity"/>
    <property type="evidence" value="ECO:0007669"/>
    <property type="project" value="UniProtKB-KW"/>
</dbReference>
<dbReference type="STRING" id="228230.RMCC_5851"/>
<dbReference type="Proteomes" id="UP000069443">
    <property type="component" value="Unassembled WGS sequence"/>
</dbReference>
<evidence type="ECO:0000313" key="2">
    <source>
        <dbReference type="EMBL" id="GAS98886.1"/>
    </source>
</evidence>
<accession>A0A100WIF5</accession>
<keyword evidence="2" id="KW-0540">Nuclease</keyword>
<keyword evidence="2" id="KW-0255">Endonuclease</keyword>
<dbReference type="AlphaFoldDB" id="A0A100WIF5"/>
<keyword evidence="3" id="KW-1185">Reference proteome</keyword>
<reference evidence="3" key="2">
    <citation type="submission" date="2016-02" db="EMBL/GenBank/DDBJ databases">
        <title>Draft genome sequence of five rapidly growing Mycobacterium species.</title>
        <authorList>
            <person name="Katahira K."/>
            <person name="Gotou Y."/>
            <person name="Iida K."/>
            <person name="Ogura Y."/>
            <person name="Hayashi T."/>
        </authorList>
    </citation>
    <scope>NUCLEOTIDE SEQUENCE [LARGE SCALE GENOMIC DNA]</scope>
    <source>
        <strain evidence="3">JCM15298</strain>
    </source>
</reference>
<name>A0A100WIF5_MYCCR</name>
<dbReference type="GO" id="GO:0004527">
    <property type="term" value="F:exonuclease activity"/>
    <property type="evidence" value="ECO:0007669"/>
    <property type="project" value="UniProtKB-KW"/>
</dbReference>
<dbReference type="RefSeq" id="WP_062659641.1">
    <property type="nucleotide sequence ID" value="NZ_BCSY01000111.1"/>
</dbReference>
<organism evidence="2 3">
    <name type="scientific">Mycolicibacterium canariasense</name>
    <name type="common">Mycobacterium canariasense</name>
    <dbReference type="NCBI Taxonomy" id="228230"/>
    <lineage>
        <taxon>Bacteria</taxon>
        <taxon>Bacillati</taxon>
        <taxon>Actinomycetota</taxon>
        <taxon>Actinomycetes</taxon>
        <taxon>Mycobacteriales</taxon>
        <taxon>Mycobacteriaceae</taxon>
        <taxon>Mycolicibacterium</taxon>
    </lineage>
</organism>
<evidence type="ECO:0000256" key="1">
    <source>
        <dbReference type="SAM" id="MobiDB-lite"/>
    </source>
</evidence>
<feature type="region of interest" description="Disordered" evidence="1">
    <location>
        <begin position="1"/>
        <end position="21"/>
    </location>
</feature>
<gene>
    <name evidence="2" type="ORF">RMCC_5851</name>
</gene>
<proteinExistence type="predicted"/>
<keyword evidence="2" id="KW-0378">Hydrolase</keyword>
<sequence>MAVSVVASTPATGGSAPSLSSTDATIPAISGYVPQLGDAVLLFGNCNSATPTMFTTADWSLISVTTYTTTNIGFCRAHAITPAEVTAGTNSWTIPGIFNTGGVGRGIAVVVRGGDGVSAVTANQASSATAAVTFPAVTPLRDGSLILGYVAPDDTGRGVGDPGSGWTTVVKSSNNVGVTSQSLIRLLVNAAGGVPVNMTNAALALNAAADEWATITVAIPPPASTSGFFALV</sequence>
<dbReference type="EMBL" id="BCSY01000111">
    <property type="protein sequence ID" value="GAS98886.1"/>
    <property type="molecule type" value="Genomic_DNA"/>
</dbReference>
<protein>
    <submittedName>
        <fullName evidence="2">Endonuclease/exonuclease/phosphatase</fullName>
    </submittedName>
</protein>
<comment type="caution">
    <text evidence="2">The sequence shown here is derived from an EMBL/GenBank/DDBJ whole genome shotgun (WGS) entry which is preliminary data.</text>
</comment>
<keyword evidence="2" id="KW-0269">Exonuclease</keyword>